<dbReference type="Pfam" id="PF01565">
    <property type="entry name" value="FAD_binding_4"/>
    <property type="match status" value="1"/>
</dbReference>
<dbReference type="InParanoid" id="D8QR83"/>
<evidence type="ECO:0000256" key="2">
    <source>
        <dbReference type="ARBA" id="ARBA00023002"/>
    </source>
</evidence>
<proteinExistence type="inferred from homology"/>
<accession>D8QR83</accession>
<organism evidence="5">
    <name type="scientific">Selaginella moellendorffii</name>
    <name type="common">Spikemoss</name>
    <dbReference type="NCBI Taxonomy" id="88036"/>
    <lineage>
        <taxon>Eukaryota</taxon>
        <taxon>Viridiplantae</taxon>
        <taxon>Streptophyta</taxon>
        <taxon>Embryophyta</taxon>
        <taxon>Tracheophyta</taxon>
        <taxon>Lycopodiopsida</taxon>
        <taxon>Selaginellales</taxon>
        <taxon>Selaginellaceae</taxon>
        <taxon>Selaginella</taxon>
    </lineage>
</organism>
<dbReference type="PROSITE" id="PS51387">
    <property type="entry name" value="FAD_PCMH"/>
    <property type="match status" value="1"/>
</dbReference>
<dbReference type="InterPro" id="IPR036318">
    <property type="entry name" value="FAD-bd_PCMH-like_sf"/>
</dbReference>
<feature type="domain" description="FAD-binding PCMH-type" evidence="3">
    <location>
        <begin position="100"/>
        <end position="284"/>
    </location>
</feature>
<dbReference type="InterPro" id="IPR050432">
    <property type="entry name" value="FAD-linked_Oxidoreductases_BP"/>
</dbReference>
<dbReference type="InterPro" id="IPR016169">
    <property type="entry name" value="FAD-bd_PCMH_sub2"/>
</dbReference>
<dbReference type="InterPro" id="IPR006094">
    <property type="entry name" value="Oxid_FAD_bind_N"/>
</dbReference>
<dbReference type="KEGG" id="smo:SELMODRAFT_229910"/>
<dbReference type="GO" id="GO:0016491">
    <property type="term" value="F:oxidoreductase activity"/>
    <property type="evidence" value="ECO:0000318"/>
    <property type="project" value="GO_Central"/>
</dbReference>
<dbReference type="Gene3D" id="3.30.465.10">
    <property type="match status" value="2"/>
</dbReference>
<protein>
    <recommendedName>
        <fullName evidence="3">FAD-binding PCMH-type domain-containing protein</fullName>
    </recommendedName>
</protein>
<sequence length="561" mass="60382">MRARPTAFSCKCLPSDDCWPDSSAWQALNASIDGQLVASKPPAWPCHEPEYNALQCLEVTQKWSDAFWRAAQPGAMQDSFFEMDGNEGCLLSGNKTSSCYQGRVSVFAVNVSSASHVQRAVEFAATYNLRVTVKNTGHDYLGRSNAAGSLSIWTHHLKDISFVEEFVPEGCNSSAARSGVTIGAGVVWEELYRAADAHGKAIAGAQCSSVGAAGGYPQAAGHSPLSPKYGLSADNVLQYKVVTADGKLVVANACQNKDLFWALRGGGGGTFGVVVSVTHATHPALKSLQFASYVVGANTSESFELVVTEFVKSNPGLSQDGWGGFFLIAKRALIVQYLLPDKNSSFAQSSFDPFLSEARGIAGVSVNGAMQSFSSYLKWHEAVQCSKSGCSFATGSSELLVSRLIPSSTFSDDPEELAQTLVGIWDEGYDRVMGYLTAGGEVSVARDNAVNPAWREALWHIIVVKLFPANETQAAKKSLARAITKTGGRLRRVAPSSGCYLNEADVNEPDWQQAFFGDKYDKLKLIKEAVDPQGLFVCKKCVGSEDWSEDLTCRSKKKCRA</sequence>
<dbReference type="FunCoup" id="D8QR83">
    <property type="interactions" value="518"/>
</dbReference>
<dbReference type="eggNOG" id="ENOG502QQWK">
    <property type="taxonomic scope" value="Eukaryota"/>
</dbReference>
<dbReference type="PANTHER" id="PTHR13878">
    <property type="entry name" value="GULONOLACTONE OXIDASE"/>
    <property type="match status" value="1"/>
</dbReference>
<keyword evidence="2" id="KW-0560">Oxidoreductase</keyword>
<dbReference type="InterPro" id="IPR012951">
    <property type="entry name" value="BBE"/>
</dbReference>
<dbReference type="AlphaFoldDB" id="D8QR83"/>
<dbReference type="Pfam" id="PF08031">
    <property type="entry name" value="BBE"/>
    <property type="match status" value="1"/>
</dbReference>
<dbReference type="Gramene" id="EFJ38573">
    <property type="protein sequence ID" value="EFJ38573"/>
    <property type="gene ID" value="SELMODRAFT_229910"/>
</dbReference>
<reference evidence="4 5" key="1">
    <citation type="journal article" date="2011" name="Science">
        <title>The Selaginella genome identifies genetic changes associated with the evolution of vascular plants.</title>
        <authorList>
            <person name="Banks J.A."/>
            <person name="Nishiyama T."/>
            <person name="Hasebe M."/>
            <person name="Bowman J.L."/>
            <person name="Gribskov M."/>
            <person name="dePamphilis C."/>
            <person name="Albert V.A."/>
            <person name="Aono N."/>
            <person name="Aoyama T."/>
            <person name="Ambrose B.A."/>
            <person name="Ashton N.W."/>
            <person name="Axtell M.J."/>
            <person name="Barker E."/>
            <person name="Barker M.S."/>
            <person name="Bennetzen J.L."/>
            <person name="Bonawitz N.D."/>
            <person name="Chapple C."/>
            <person name="Cheng C."/>
            <person name="Correa L.G."/>
            <person name="Dacre M."/>
            <person name="DeBarry J."/>
            <person name="Dreyer I."/>
            <person name="Elias M."/>
            <person name="Engstrom E.M."/>
            <person name="Estelle M."/>
            <person name="Feng L."/>
            <person name="Finet C."/>
            <person name="Floyd S.K."/>
            <person name="Frommer W.B."/>
            <person name="Fujita T."/>
            <person name="Gramzow L."/>
            <person name="Gutensohn M."/>
            <person name="Harholt J."/>
            <person name="Hattori M."/>
            <person name="Heyl A."/>
            <person name="Hirai T."/>
            <person name="Hiwatashi Y."/>
            <person name="Ishikawa M."/>
            <person name="Iwata M."/>
            <person name="Karol K.G."/>
            <person name="Koehler B."/>
            <person name="Kolukisaoglu U."/>
            <person name="Kubo M."/>
            <person name="Kurata T."/>
            <person name="Lalonde S."/>
            <person name="Li K."/>
            <person name="Li Y."/>
            <person name="Litt A."/>
            <person name="Lyons E."/>
            <person name="Manning G."/>
            <person name="Maruyama T."/>
            <person name="Michael T.P."/>
            <person name="Mikami K."/>
            <person name="Miyazaki S."/>
            <person name="Morinaga S."/>
            <person name="Murata T."/>
            <person name="Mueller-Roeber B."/>
            <person name="Nelson D.R."/>
            <person name="Obara M."/>
            <person name="Oguri Y."/>
            <person name="Olmstead R.G."/>
            <person name="Onodera N."/>
            <person name="Petersen B.L."/>
            <person name="Pils B."/>
            <person name="Prigge M."/>
            <person name="Rensing S.A."/>
            <person name="Riano-Pachon D.M."/>
            <person name="Roberts A.W."/>
            <person name="Sato Y."/>
            <person name="Scheller H.V."/>
            <person name="Schulz B."/>
            <person name="Schulz C."/>
            <person name="Shakirov E.V."/>
            <person name="Shibagaki N."/>
            <person name="Shinohara N."/>
            <person name="Shippen D.E."/>
            <person name="Soerensen I."/>
            <person name="Sotooka R."/>
            <person name="Sugimoto N."/>
            <person name="Sugita M."/>
            <person name="Sumikawa N."/>
            <person name="Tanurdzic M."/>
            <person name="Theissen G."/>
            <person name="Ulvskov P."/>
            <person name="Wakazuki S."/>
            <person name="Weng J.K."/>
            <person name="Willats W.W."/>
            <person name="Wipf D."/>
            <person name="Wolf P.G."/>
            <person name="Yang L."/>
            <person name="Zimmer A.D."/>
            <person name="Zhu Q."/>
            <person name="Mitros T."/>
            <person name="Hellsten U."/>
            <person name="Loque D."/>
            <person name="Otillar R."/>
            <person name="Salamov A."/>
            <person name="Schmutz J."/>
            <person name="Shapiro H."/>
            <person name="Lindquist E."/>
            <person name="Lucas S."/>
            <person name="Rokhsar D."/>
            <person name="Grigoriev I.V."/>
        </authorList>
    </citation>
    <scope>NUCLEOTIDE SEQUENCE [LARGE SCALE GENOMIC DNA]</scope>
</reference>
<keyword evidence="5" id="KW-1185">Reference proteome</keyword>
<evidence type="ECO:0000259" key="3">
    <source>
        <dbReference type="PROSITE" id="PS51387"/>
    </source>
</evidence>
<dbReference type="PANTHER" id="PTHR13878:SF91">
    <property type="entry name" value="FAD BINDING DOMAIN PROTEIN (AFU_ORTHOLOGUE AFUA_6G12070)-RELATED"/>
    <property type="match status" value="1"/>
</dbReference>
<gene>
    <name evidence="4" type="ORF">SELMODRAFT_229910</name>
</gene>
<name>D8QR83_SELML</name>
<evidence type="ECO:0000256" key="1">
    <source>
        <dbReference type="ARBA" id="ARBA00005466"/>
    </source>
</evidence>
<dbReference type="OrthoDB" id="407275at2759"/>
<evidence type="ECO:0000313" key="4">
    <source>
        <dbReference type="EMBL" id="EFJ38573.1"/>
    </source>
</evidence>
<evidence type="ECO:0000313" key="5">
    <source>
        <dbReference type="Proteomes" id="UP000001514"/>
    </source>
</evidence>
<dbReference type="InterPro" id="IPR016166">
    <property type="entry name" value="FAD-bd_PCMH"/>
</dbReference>
<dbReference type="Proteomes" id="UP000001514">
    <property type="component" value="Unassembled WGS sequence"/>
</dbReference>
<dbReference type="SUPFAM" id="SSF56176">
    <property type="entry name" value="FAD-binding/transporter-associated domain-like"/>
    <property type="match status" value="1"/>
</dbReference>
<dbReference type="EMBL" id="GL377565">
    <property type="protein sequence ID" value="EFJ38573.1"/>
    <property type="molecule type" value="Genomic_DNA"/>
</dbReference>
<dbReference type="GO" id="GO:0071949">
    <property type="term" value="F:FAD binding"/>
    <property type="evidence" value="ECO:0007669"/>
    <property type="project" value="InterPro"/>
</dbReference>
<comment type="similarity">
    <text evidence="1">Belongs to the oxygen-dependent FAD-linked oxidoreductase family.</text>
</comment>
<dbReference type="HOGENOM" id="CLU_018354_4_4_1"/>